<dbReference type="Proteomes" id="UP000245802">
    <property type="component" value="Chromosome"/>
</dbReference>
<feature type="compositionally biased region" description="Basic residues" evidence="1">
    <location>
        <begin position="17"/>
        <end position="40"/>
    </location>
</feature>
<dbReference type="Pfam" id="PF04860">
    <property type="entry name" value="Phage_portal"/>
    <property type="match status" value="1"/>
</dbReference>
<name>A0A2Z3HER4_9BACT</name>
<dbReference type="AlphaFoldDB" id="A0A2Z3HER4"/>
<dbReference type="KEGG" id="gog:C1280_24145"/>
<gene>
    <name evidence="3" type="ORF">C1280_24145</name>
</gene>
<proteinExistence type="predicted"/>
<organism evidence="3 4">
    <name type="scientific">Gemmata obscuriglobus</name>
    <dbReference type="NCBI Taxonomy" id="114"/>
    <lineage>
        <taxon>Bacteria</taxon>
        <taxon>Pseudomonadati</taxon>
        <taxon>Planctomycetota</taxon>
        <taxon>Planctomycetia</taxon>
        <taxon>Gemmatales</taxon>
        <taxon>Gemmataceae</taxon>
        <taxon>Gemmata</taxon>
    </lineage>
</organism>
<evidence type="ECO:0000313" key="4">
    <source>
        <dbReference type="Proteomes" id="UP000245802"/>
    </source>
</evidence>
<evidence type="ECO:0000313" key="3">
    <source>
        <dbReference type="EMBL" id="AWM39790.1"/>
    </source>
</evidence>
<dbReference type="InterPro" id="IPR006944">
    <property type="entry name" value="Phage/GTA_portal"/>
</dbReference>
<dbReference type="EMBL" id="CP025958">
    <property type="protein sequence ID" value="AWM39790.1"/>
    <property type="molecule type" value="Genomic_DNA"/>
</dbReference>
<sequence length="713" mass="78855">MGRPLDICMPKNEGQKSKKKAVTKKKTAPKKPTTKKRVAKKGYAGSGNIWTPISGGTFGGGFDPTQQEVPTPVDLLCAYEDVVFACTNRIAQGVAEAATSFKLVVATGHADSRPNSTTKALRTTDRKWIEKNHKNRVRKAVSVEEVVDHPALDLLDTPNPLYSWSKLVELTTEYMCLVGSAFIFKGRNDLGQVRELWVLPSHLVQIEPDEKTGAIAGYKFKSGTTEELHKPSDVIHIRYTADPLDPHTSFGISPLRSIWQRFSLLRQEQGSWLSVLRNMAFPSLLASPPDNETWTPQQAERIEKQLNERFRWGNQGGVWAVQDSTKVSPLSTPPKDVAALNMYEQIRESVAQAYNVPLPMLDMADTSFVTADVTRRNFQEYCLVPILNTIFETLSHDLLPARMWLAADNIVQRDEVFELQKSTALFQGGITWLNEAREEQGYDPVPDGNKFFFELMETGTPSAQTFTTSYTGGRFKRKGYKSTVPDATALVEVLKSLYARLGQDVISRLKHANAIHTKSFFPVADWKDEIVRELVPVLRLYVEEGGSAVLGEIGGALKVLPVNKLDDAVQRAALAFADSTLSTTTLSVEDAVKATREAIQSGLGQGEANAELSKRVGAIFEDLTETRAMLIAETESSRAKHAGELLAIDESGVTAMKKWLPDNMACDLCRELARKGGVPLDQPFATKGIGPYARIDHPPGHPGCRCSLQYEFE</sequence>
<reference evidence="3 4" key="1">
    <citation type="submission" date="2018-01" db="EMBL/GenBank/DDBJ databases">
        <title>G. obscuriglobus.</title>
        <authorList>
            <person name="Franke J."/>
            <person name="Blomberg W."/>
            <person name="Selmecki A."/>
        </authorList>
    </citation>
    <scope>NUCLEOTIDE SEQUENCE [LARGE SCALE GENOMIC DNA]</scope>
    <source>
        <strain evidence="3 4">DSM 5831</strain>
    </source>
</reference>
<accession>A0A2Z3HER4</accession>
<evidence type="ECO:0000259" key="2">
    <source>
        <dbReference type="Pfam" id="PF04233"/>
    </source>
</evidence>
<evidence type="ECO:0000256" key="1">
    <source>
        <dbReference type="SAM" id="MobiDB-lite"/>
    </source>
</evidence>
<dbReference type="InterPro" id="IPR006528">
    <property type="entry name" value="Phage_head_morphogenesis_dom"/>
</dbReference>
<feature type="domain" description="Phage head morphogenesis" evidence="2">
    <location>
        <begin position="596"/>
        <end position="708"/>
    </location>
</feature>
<feature type="region of interest" description="Disordered" evidence="1">
    <location>
        <begin position="1"/>
        <end position="41"/>
    </location>
</feature>
<dbReference type="Pfam" id="PF04233">
    <property type="entry name" value="Phage_Mu_F"/>
    <property type="match status" value="1"/>
</dbReference>
<keyword evidence="4" id="KW-1185">Reference proteome</keyword>
<protein>
    <submittedName>
        <fullName evidence="3">Phage portal protein</fullName>
    </submittedName>
</protein>
<dbReference type="OrthoDB" id="267803at2"/>